<gene>
    <name evidence="1" type="ORF">XNOV1_A029587</name>
</gene>
<organism evidence="1 2">
    <name type="scientific">Xyrichtys novacula</name>
    <name type="common">Pearly razorfish</name>
    <name type="synonym">Hemipteronotus novacula</name>
    <dbReference type="NCBI Taxonomy" id="13765"/>
    <lineage>
        <taxon>Eukaryota</taxon>
        <taxon>Metazoa</taxon>
        <taxon>Chordata</taxon>
        <taxon>Craniata</taxon>
        <taxon>Vertebrata</taxon>
        <taxon>Euteleostomi</taxon>
        <taxon>Actinopterygii</taxon>
        <taxon>Neopterygii</taxon>
        <taxon>Teleostei</taxon>
        <taxon>Neoteleostei</taxon>
        <taxon>Acanthomorphata</taxon>
        <taxon>Eupercaria</taxon>
        <taxon>Labriformes</taxon>
        <taxon>Labridae</taxon>
        <taxon>Xyrichtys</taxon>
    </lineage>
</organism>
<dbReference type="AlphaFoldDB" id="A0AAV1EVY3"/>
<reference evidence="1" key="1">
    <citation type="submission" date="2023-08" db="EMBL/GenBank/DDBJ databases">
        <authorList>
            <person name="Alioto T."/>
            <person name="Alioto T."/>
            <person name="Gomez Garrido J."/>
        </authorList>
    </citation>
    <scope>NUCLEOTIDE SEQUENCE</scope>
</reference>
<proteinExistence type="predicted"/>
<protein>
    <submittedName>
        <fullName evidence="1">Uncharacterized protein</fullName>
    </submittedName>
</protein>
<evidence type="ECO:0000313" key="1">
    <source>
        <dbReference type="EMBL" id="CAJ1052850.1"/>
    </source>
</evidence>
<name>A0AAV1EVY3_XYRNO</name>
<evidence type="ECO:0000313" key="2">
    <source>
        <dbReference type="Proteomes" id="UP001178508"/>
    </source>
</evidence>
<sequence length="117" mass="12750">MYLDKNFHNPPGFLAADPPGKVSLHSGKGCLSSACFQLHPASNWCSIATIRKPQTFPETTTAINVTSTGASSPPFLFLTFFLGDSLDFSECLSLKKSKLLILKCVVNNRKVAKLVQF</sequence>
<dbReference type="EMBL" id="OY660866">
    <property type="protein sequence ID" value="CAJ1052850.1"/>
    <property type="molecule type" value="Genomic_DNA"/>
</dbReference>
<keyword evidence="2" id="KW-1185">Reference proteome</keyword>
<accession>A0AAV1EVY3</accession>
<dbReference type="Proteomes" id="UP001178508">
    <property type="component" value="Chromosome 3"/>
</dbReference>